<dbReference type="OrthoDB" id="2447331at2759"/>
<gene>
    <name evidence="1" type="ORF">CPELLU_LOCUS4544</name>
</gene>
<reference evidence="1" key="1">
    <citation type="submission" date="2021-06" db="EMBL/GenBank/DDBJ databases">
        <authorList>
            <person name="Kallberg Y."/>
            <person name="Tangrot J."/>
            <person name="Rosling A."/>
        </authorList>
    </citation>
    <scope>NUCLEOTIDE SEQUENCE</scope>
    <source>
        <strain evidence="1">FL966</strain>
    </source>
</reference>
<protein>
    <submittedName>
        <fullName evidence="1">3767_t:CDS:1</fullName>
    </submittedName>
</protein>
<dbReference type="Proteomes" id="UP000789759">
    <property type="component" value="Unassembled WGS sequence"/>
</dbReference>
<keyword evidence="2" id="KW-1185">Reference proteome</keyword>
<sequence length="331" mass="38918">MFIRGLQKKIASLVSVKDSEILDEAISAAKKIEAKSYYKNVTIERKKKDDDKWEGNMNELVQQIQNITTNYAKLTALLTIQTEVNKSYSRPLIRANVRKVKANYNSIDDSYNNEEEKKIFVTGERYHSYSCRNYDHLPNSKLQWEDQLRSRNNVNNQPRETKKTYSLIDDENLIQYNDDTLFTRALKRKRGLSIIDSLAPYNMANNILTKPASATVRQMLQYLTQYKNLAKTLRRPSIMEKTDYVDAIDKTLLLGNNWFERAHAYIHFNEQKLILRYLRRVIKMPISNNGSKKLHQPDEQLIYEDEEIEETKGYFTEELISEEDSELYSNL</sequence>
<comment type="caution">
    <text evidence="1">The sequence shown here is derived from an EMBL/GenBank/DDBJ whole genome shotgun (WGS) entry which is preliminary data.</text>
</comment>
<evidence type="ECO:0000313" key="2">
    <source>
        <dbReference type="Proteomes" id="UP000789759"/>
    </source>
</evidence>
<dbReference type="AlphaFoldDB" id="A0A9N9FMC4"/>
<name>A0A9N9FMC4_9GLOM</name>
<accession>A0A9N9FMC4</accession>
<dbReference type="EMBL" id="CAJVQA010002403">
    <property type="protein sequence ID" value="CAG8546429.1"/>
    <property type="molecule type" value="Genomic_DNA"/>
</dbReference>
<proteinExistence type="predicted"/>
<organism evidence="1 2">
    <name type="scientific">Cetraspora pellucida</name>
    <dbReference type="NCBI Taxonomy" id="1433469"/>
    <lineage>
        <taxon>Eukaryota</taxon>
        <taxon>Fungi</taxon>
        <taxon>Fungi incertae sedis</taxon>
        <taxon>Mucoromycota</taxon>
        <taxon>Glomeromycotina</taxon>
        <taxon>Glomeromycetes</taxon>
        <taxon>Diversisporales</taxon>
        <taxon>Gigasporaceae</taxon>
        <taxon>Cetraspora</taxon>
    </lineage>
</organism>
<evidence type="ECO:0000313" key="1">
    <source>
        <dbReference type="EMBL" id="CAG8546429.1"/>
    </source>
</evidence>